<evidence type="ECO:0008006" key="10">
    <source>
        <dbReference type="Google" id="ProtNLM"/>
    </source>
</evidence>
<dbReference type="RefSeq" id="XP_953562.1">
    <property type="nucleotide sequence ID" value="XM_948469.1"/>
</dbReference>
<feature type="transmembrane region" description="Helical" evidence="7">
    <location>
        <begin position="184"/>
        <end position="205"/>
    </location>
</feature>
<evidence type="ECO:0000313" key="8">
    <source>
        <dbReference type="EMBL" id="CAI72884.1"/>
    </source>
</evidence>
<evidence type="ECO:0000256" key="2">
    <source>
        <dbReference type="ARBA" id="ARBA00022448"/>
    </source>
</evidence>
<dbReference type="InterPro" id="IPR018108">
    <property type="entry name" value="MCP_transmembrane"/>
</dbReference>
<organism evidence="8 9">
    <name type="scientific">Theileria annulata</name>
    <dbReference type="NCBI Taxonomy" id="5874"/>
    <lineage>
        <taxon>Eukaryota</taxon>
        <taxon>Sar</taxon>
        <taxon>Alveolata</taxon>
        <taxon>Apicomplexa</taxon>
        <taxon>Aconoidasida</taxon>
        <taxon>Piroplasmida</taxon>
        <taxon>Theileriidae</taxon>
        <taxon>Theileria</taxon>
    </lineage>
</organism>
<dbReference type="GeneID" id="3864335"/>
<comment type="subcellular location">
    <subcellularLocation>
        <location evidence="1">Membrane</location>
        <topology evidence="1">Multi-pass membrane protein</topology>
    </subcellularLocation>
</comment>
<sequence length="315" mass="37016">MLQYEKLKERLNSINIKRNKKRVTDTRLQLTQYISHIIPITTQRLILSPFIRSSLICQINSNKFKQLFNINNLTPINIFKGTYNRYGIYGLWKGTTLHILSGIIFPGIYIITNSITNKTKSDYFKKYLESLTICTFSHLFSYPFDTCFTRLSSNYNIHNFRNYIKQTIQNQVIKSNMNIGIRNLYSGFLLCLISTSTHLMITLPLNEQIQYKIIENINEEISKNVILKSNIKSLNPIEMKPVELYPFNLIFATVTSFISKTITYPIDTLKVKYQYSSKNGYKDFFTHIKVNFINLINFFREMVDLVYVNYIVDLV</sequence>
<proteinExistence type="predicted"/>
<evidence type="ECO:0000256" key="6">
    <source>
        <dbReference type="PROSITE-ProRule" id="PRU00282"/>
    </source>
</evidence>
<evidence type="ECO:0000256" key="5">
    <source>
        <dbReference type="ARBA" id="ARBA00023136"/>
    </source>
</evidence>
<dbReference type="Proteomes" id="UP000001950">
    <property type="component" value="Chromosome 1"/>
</dbReference>
<name>Q4UJ55_THEAN</name>
<evidence type="ECO:0000313" key="9">
    <source>
        <dbReference type="Proteomes" id="UP000001950"/>
    </source>
</evidence>
<dbReference type="eggNOG" id="KOG0036">
    <property type="taxonomic scope" value="Eukaryota"/>
</dbReference>
<dbReference type="PRINTS" id="PR00926">
    <property type="entry name" value="MITOCARRIER"/>
</dbReference>
<dbReference type="GO" id="GO:0055085">
    <property type="term" value="P:transmembrane transport"/>
    <property type="evidence" value="ECO:0007669"/>
    <property type="project" value="InterPro"/>
</dbReference>
<keyword evidence="3 6" id="KW-0812">Transmembrane</keyword>
<dbReference type="PROSITE" id="PS50920">
    <property type="entry name" value="SOLCAR"/>
    <property type="match status" value="1"/>
</dbReference>
<dbReference type="EMBL" id="CR940347">
    <property type="protein sequence ID" value="CAI72884.1"/>
    <property type="molecule type" value="Genomic_DNA"/>
</dbReference>
<evidence type="ECO:0000256" key="1">
    <source>
        <dbReference type="ARBA" id="ARBA00004141"/>
    </source>
</evidence>
<dbReference type="OrthoDB" id="270584at2759"/>
<gene>
    <name evidence="8" type="ORF">TA09725</name>
</gene>
<keyword evidence="4" id="KW-0677">Repeat</keyword>
<keyword evidence="5 6" id="KW-0472">Membrane</keyword>
<dbReference type="InParanoid" id="Q4UJ55"/>
<dbReference type="GO" id="GO:0016020">
    <property type="term" value="C:membrane"/>
    <property type="evidence" value="ECO:0007669"/>
    <property type="project" value="UniProtKB-SubCell"/>
</dbReference>
<dbReference type="FunCoup" id="Q4UJ55">
    <property type="interactions" value="16"/>
</dbReference>
<dbReference type="InterPro" id="IPR023395">
    <property type="entry name" value="MCP_dom_sf"/>
</dbReference>
<feature type="repeat" description="Solcar" evidence="6">
    <location>
        <begin position="121"/>
        <end position="212"/>
    </location>
</feature>
<dbReference type="AlphaFoldDB" id="Q4UJ55"/>
<dbReference type="PANTHER" id="PTHR24089">
    <property type="entry name" value="SOLUTE CARRIER FAMILY 25"/>
    <property type="match status" value="1"/>
</dbReference>
<dbReference type="KEGG" id="tan:TA09725"/>
<evidence type="ECO:0000256" key="7">
    <source>
        <dbReference type="SAM" id="Phobius"/>
    </source>
</evidence>
<reference evidence="8 9" key="1">
    <citation type="journal article" date="2005" name="Science">
        <title>Genome of the host-cell transforming parasite Theileria annulata compared with T. parva.</title>
        <authorList>
            <person name="Pain A."/>
            <person name="Renauld H."/>
            <person name="Berriman M."/>
            <person name="Murphy L."/>
            <person name="Yeats C.A."/>
            <person name="Weir W."/>
            <person name="Kerhornou A."/>
            <person name="Aslett M."/>
            <person name="Bishop R."/>
            <person name="Bouchier C."/>
            <person name="Cochet M."/>
            <person name="Coulson R.M.R."/>
            <person name="Cronin A."/>
            <person name="de Villiers E.P."/>
            <person name="Fraser A."/>
            <person name="Fosker N."/>
            <person name="Gardner M."/>
            <person name="Goble A."/>
            <person name="Griffiths-Jones S."/>
            <person name="Harris D.E."/>
            <person name="Katzer F."/>
            <person name="Larke N."/>
            <person name="Lord A."/>
            <person name="Maser P."/>
            <person name="McKellar S."/>
            <person name="Mooney P."/>
            <person name="Morton F."/>
            <person name="Nene V."/>
            <person name="O'Neil S."/>
            <person name="Price C."/>
            <person name="Quail M.A."/>
            <person name="Rabbinowitsch E."/>
            <person name="Rawlings N.D."/>
            <person name="Rutter S."/>
            <person name="Saunders D."/>
            <person name="Seeger K."/>
            <person name="Shah T."/>
            <person name="Squares R."/>
            <person name="Squares S."/>
            <person name="Tivey A."/>
            <person name="Walker A.R."/>
            <person name="Woodward J."/>
            <person name="Dobbelaere D.A.E."/>
            <person name="Langsley G."/>
            <person name="Rajandream M.A."/>
            <person name="McKeever D."/>
            <person name="Shiels B."/>
            <person name="Tait A."/>
            <person name="Barrell B.G."/>
            <person name="Hall N."/>
        </authorList>
    </citation>
    <scope>NUCLEOTIDE SEQUENCE [LARGE SCALE GENOMIC DNA]</scope>
    <source>
        <strain evidence="9">Ankara</strain>
    </source>
</reference>
<dbReference type="InterPro" id="IPR002067">
    <property type="entry name" value="MCP"/>
</dbReference>
<dbReference type="VEuPathDB" id="PiroplasmaDB:TA09725"/>
<dbReference type="SUPFAM" id="SSF103506">
    <property type="entry name" value="Mitochondrial carrier"/>
    <property type="match status" value="1"/>
</dbReference>
<accession>Q4UJ55</accession>
<dbReference type="Gene3D" id="1.50.40.10">
    <property type="entry name" value="Mitochondrial carrier domain"/>
    <property type="match status" value="1"/>
</dbReference>
<dbReference type="STRING" id="5874.Q4UJ55"/>
<dbReference type="OMA" id="YPFDVAY"/>
<keyword evidence="7" id="KW-1133">Transmembrane helix</keyword>
<evidence type="ECO:0000256" key="4">
    <source>
        <dbReference type="ARBA" id="ARBA00022737"/>
    </source>
</evidence>
<keyword evidence="9" id="KW-1185">Reference proteome</keyword>
<keyword evidence="2" id="KW-0813">Transport</keyword>
<evidence type="ECO:0000256" key="3">
    <source>
        <dbReference type="ARBA" id="ARBA00022692"/>
    </source>
</evidence>
<protein>
    <recommendedName>
        <fullName evidence="10">Mitochondrial carrier protein</fullName>
    </recommendedName>
</protein>